<dbReference type="Pfam" id="PF00651">
    <property type="entry name" value="BTB"/>
    <property type="match status" value="1"/>
</dbReference>
<dbReference type="PANTHER" id="PTHR24413">
    <property type="entry name" value="SPECKLE-TYPE POZ PROTEIN"/>
    <property type="match status" value="1"/>
</dbReference>
<evidence type="ECO:0000313" key="3">
    <source>
        <dbReference type="Proteomes" id="UP001390339"/>
    </source>
</evidence>
<organism evidence="2 3">
    <name type="scientific">Apiospora arundinis</name>
    <dbReference type="NCBI Taxonomy" id="335852"/>
    <lineage>
        <taxon>Eukaryota</taxon>
        <taxon>Fungi</taxon>
        <taxon>Dikarya</taxon>
        <taxon>Ascomycota</taxon>
        <taxon>Pezizomycotina</taxon>
        <taxon>Sordariomycetes</taxon>
        <taxon>Xylariomycetidae</taxon>
        <taxon>Amphisphaeriales</taxon>
        <taxon>Apiosporaceae</taxon>
        <taxon>Apiospora</taxon>
    </lineage>
</organism>
<gene>
    <name evidence="2" type="ORF">PGQ11_012521</name>
</gene>
<dbReference type="InterPro" id="IPR011333">
    <property type="entry name" value="SKP1/BTB/POZ_sf"/>
</dbReference>
<evidence type="ECO:0000259" key="1">
    <source>
        <dbReference type="PROSITE" id="PS50097"/>
    </source>
</evidence>
<dbReference type="Gene3D" id="3.30.710.10">
    <property type="entry name" value="Potassium Channel Kv1.1, Chain A"/>
    <property type="match status" value="1"/>
</dbReference>
<dbReference type="EMBL" id="JAPCWZ010000007">
    <property type="protein sequence ID" value="KAK8856609.1"/>
    <property type="molecule type" value="Genomic_DNA"/>
</dbReference>
<sequence>MEGPNSNNNKNVNLEFFQSGKFADAQIECDGRTWAVHRVIMSSRSKWFAKAFGGGFKEDHDMKVTLHEMSSSHVDWLLRYIYGKDDVFNDTVDLDANKFVALCEAHRLGDYFDIPCLRRAAMKMVYSECAPALEVYQLPNFRHRDIPFENIAKMTESAFFSQFFAGISKAYEFEYATSRCLQQAFAGVFKASGYHMLTRPDFAARISDHPHVAQQFPGRV</sequence>
<comment type="caution">
    <text evidence="2">The sequence shown here is derived from an EMBL/GenBank/DDBJ whole genome shotgun (WGS) entry which is preliminary data.</text>
</comment>
<proteinExistence type="predicted"/>
<feature type="domain" description="BTB" evidence="1">
    <location>
        <begin position="23"/>
        <end position="90"/>
    </location>
</feature>
<accession>A0ABR2I2J3</accession>
<dbReference type="CDD" id="cd18186">
    <property type="entry name" value="BTB_POZ_ZBTB_KLHL-like"/>
    <property type="match status" value="1"/>
</dbReference>
<name>A0ABR2I2J3_9PEZI</name>
<keyword evidence="3" id="KW-1185">Reference proteome</keyword>
<reference evidence="2 3" key="1">
    <citation type="journal article" date="2024" name="IMA Fungus">
        <title>Apiospora arundinis, a panoply of carbohydrate-active enzymes and secondary metabolites.</title>
        <authorList>
            <person name="Sorensen T."/>
            <person name="Petersen C."/>
            <person name="Muurmann A.T."/>
            <person name="Christiansen J.V."/>
            <person name="Brundto M.L."/>
            <person name="Overgaard C.K."/>
            <person name="Boysen A.T."/>
            <person name="Wollenberg R.D."/>
            <person name="Larsen T.O."/>
            <person name="Sorensen J.L."/>
            <person name="Nielsen K.L."/>
            <person name="Sondergaard T.E."/>
        </authorList>
    </citation>
    <scope>NUCLEOTIDE SEQUENCE [LARGE SCALE GENOMIC DNA]</scope>
    <source>
        <strain evidence="2 3">AAU 773</strain>
    </source>
</reference>
<dbReference type="SUPFAM" id="SSF54695">
    <property type="entry name" value="POZ domain"/>
    <property type="match status" value="1"/>
</dbReference>
<dbReference type="InterPro" id="IPR000210">
    <property type="entry name" value="BTB/POZ_dom"/>
</dbReference>
<dbReference type="SMART" id="SM00225">
    <property type="entry name" value="BTB"/>
    <property type="match status" value="1"/>
</dbReference>
<dbReference type="PROSITE" id="PS50097">
    <property type="entry name" value="BTB"/>
    <property type="match status" value="1"/>
</dbReference>
<evidence type="ECO:0000313" key="2">
    <source>
        <dbReference type="EMBL" id="KAK8856609.1"/>
    </source>
</evidence>
<protein>
    <submittedName>
        <fullName evidence="2">Btb poz domain protein</fullName>
    </submittedName>
</protein>
<dbReference type="Proteomes" id="UP001390339">
    <property type="component" value="Unassembled WGS sequence"/>
</dbReference>